<proteinExistence type="predicted"/>
<protein>
    <submittedName>
        <fullName evidence="2">GNAT family N-acetyltransferase</fullName>
    </submittedName>
</protein>
<dbReference type="Gene3D" id="3.40.630.30">
    <property type="match status" value="1"/>
</dbReference>
<organism evidence="2 3">
    <name type="scientific">Cytobacillus praedii</name>
    <dbReference type="NCBI Taxonomy" id="1742358"/>
    <lineage>
        <taxon>Bacteria</taxon>
        <taxon>Bacillati</taxon>
        <taxon>Bacillota</taxon>
        <taxon>Bacilli</taxon>
        <taxon>Bacillales</taxon>
        <taxon>Bacillaceae</taxon>
        <taxon>Cytobacillus</taxon>
    </lineage>
</organism>
<sequence>MVSMENYIFIKAKYGDVEEVYGLIIKRIKWMDKNEISQWNKTNYLDSYPKEYFEEKVTLEQLYVMKDSFSGKVAGAVVLLEEDRRWSMDRSKSYYIHNFVSDMQIRNVGTRIIVECEKMAIKKGKDRIRLDCQASNHKLNEYYHRLGFKSVGKVQDGSYAGIKREKKLTNYIKDR</sequence>
<dbReference type="STRING" id="1742358.GCA_001439605_00044"/>
<dbReference type="GO" id="GO:0016747">
    <property type="term" value="F:acyltransferase activity, transferring groups other than amino-acyl groups"/>
    <property type="evidence" value="ECO:0007669"/>
    <property type="project" value="InterPro"/>
</dbReference>
<dbReference type="AlphaFoldDB" id="A0A4R1AZH5"/>
<gene>
    <name evidence="2" type="ORF">E0Y62_17905</name>
</gene>
<dbReference type="InterPro" id="IPR016181">
    <property type="entry name" value="Acyl_CoA_acyltransferase"/>
</dbReference>
<dbReference type="Proteomes" id="UP000293846">
    <property type="component" value="Unassembled WGS sequence"/>
</dbReference>
<dbReference type="EMBL" id="SJTH01000027">
    <property type="protein sequence ID" value="TCJ02771.1"/>
    <property type="molecule type" value="Genomic_DNA"/>
</dbReference>
<dbReference type="Pfam" id="PF00583">
    <property type="entry name" value="Acetyltransf_1"/>
    <property type="match status" value="1"/>
</dbReference>
<evidence type="ECO:0000313" key="3">
    <source>
        <dbReference type="Proteomes" id="UP000293846"/>
    </source>
</evidence>
<evidence type="ECO:0000313" key="2">
    <source>
        <dbReference type="EMBL" id="TCJ02771.1"/>
    </source>
</evidence>
<reference evidence="2 3" key="1">
    <citation type="submission" date="2019-03" db="EMBL/GenBank/DDBJ databases">
        <authorList>
            <person name="Jensen L."/>
            <person name="Storgaard J."/>
            <person name="Sulaj E."/>
            <person name="Schramm A."/>
            <person name="Marshall I.P.G."/>
        </authorList>
    </citation>
    <scope>NUCLEOTIDE SEQUENCE [LARGE SCALE GENOMIC DNA]</scope>
    <source>
        <strain evidence="2 3">2017H2G3</strain>
    </source>
</reference>
<dbReference type="PROSITE" id="PS51186">
    <property type="entry name" value="GNAT"/>
    <property type="match status" value="1"/>
</dbReference>
<dbReference type="InterPro" id="IPR000182">
    <property type="entry name" value="GNAT_dom"/>
</dbReference>
<evidence type="ECO:0000259" key="1">
    <source>
        <dbReference type="PROSITE" id="PS51186"/>
    </source>
</evidence>
<name>A0A4R1AZH5_9BACI</name>
<accession>A0A4R1AZH5</accession>
<dbReference type="SUPFAM" id="SSF55729">
    <property type="entry name" value="Acyl-CoA N-acyltransferases (Nat)"/>
    <property type="match status" value="1"/>
</dbReference>
<keyword evidence="3" id="KW-1185">Reference proteome</keyword>
<feature type="domain" description="N-acetyltransferase" evidence="1">
    <location>
        <begin position="23"/>
        <end position="169"/>
    </location>
</feature>
<dbReference type="OrthoDB" id="6382410at2"/>
<keyword evidence="2" id="KW-0808">Transferase</keyword>
<comment type="caution">
    <text evidence="2">The sequence shown here is derived from an EMBL/GenBank/DDBJ whole genome shotgun (WGS) entry which is preliminary data.</text>
</comment>